<name>A0A6S6UDD0_9GAMM</name>
<evidence type="ECO:0000313" key="2">
    <source>
        <dbReference type="EMBL" id="CAA6826873.1"/>
    </source>
</evidence>
<sequence>MKYANTENQTFFQLLYLKQKMIRLLILFVSSLVISFPVLSFTHTQSTITLAKDIRLSTLTNEPSSQSDDSDFSVALQSRILNLLIQQLLENTDKSLYSSFKESSVFYKTNAFTVNISANIENRIRIEIHDFSVTPTKVLDVFPE</sequence>
<dbReference type="EMBL" id="CACVAY010000139">
    <property type="protein sequence ID" value="CAA6826873.1"/>
    <property type="molecule type" value="Genomic_DNA"/>
</dbReference>
<accession>A0A6S6UDD0</accession>
<keyword evidence="1" id="KW-0472">Membrane</keyword>
<keyword evidence="1" id="KW-1133">Transmembrane helix</keyword>
<protein>
    <submittedName>
        <fullName evidence="2">Uncharacterized protein</fullName>
    </submittedName>
</protein>
<keyword evidence="1" id="KW-0812">Transmembrane</keyword>
<reference evidence="2" key="1">
    <citation type="submission" date="2020-01" db="EMBL/GenBank/DDBJ databases">
        <authorList>
            <person name="Meier V. D."/>
            <person name="Meier V D."/>
        </authorList>
    </citation>
    <scope>NUCLEOTIDE SEQUENCE</scope>
    <source>
        <strain evidence="2">HLG_WM_MAG_07</strain>
    </source>
</reference>
<feature type="transmembrane region" description="Helical" evidence="1">
    <location>
        <begin position="21"/>
        <end position="39"/>
    </location>
</feature>
<gene>
    <name evidence="2" type="ORF">HELGO_WM8312</name>
</gene>
<proteinExistence type="predicted"/>
<organism evidence="2">
    <name type="scientific">uncultured Thiotrichaceae bacterium</name>
    <dbReference type="NCBI Taxonomy" id="298394"/>
    <lineage>
        <taxon>Bacteria</taxon>
        <taxon>Pseudomonadati</taxon>
        <taxon>Pseudomonadota</taxon>
        <taxon>Gammaproteobacteria</taxon>
        <taxon>Thiotrichales</taxon>
        <taxon>Thiotrichaceae</taxon>
        <taxon>environmental samples</taxon>
    </lineage>
</organism>
<evidence type="ECO:0000256" key="1">
    <source>
        <dbReference type="SAM" id="Phobius"/>
    </source>
</evidence>
<dbReference type="AlphaFoldDB" id="A0A6S6UDD0"/>